<organism evidence="3 4">
    <name type="scientific">Pyrocoelia pectoralis</name>
    <dbReference type="NCBI Taxonomy" id="417401"/>
    <lineage>
        <taxon>Eukaryota</taxon>
        <taxon>Metazoa</taxon>
        <taxon>Ecdysozoa</taxon>
        <taxon>Arthropoda</taxon>
        <taxon>Hexapoda</taxon>
        <taxon>Insecta</taxon>
        <taxon>Pterygota</taxon>
        <taxon>Neoptera</taxon>
        <taxon>Endopterygota</taxon>
        <taxon>Coleoptera</taxon>
        <taxon>Polyphaga</taxon>
        <taxon>Elateriformia</taxon>
        <taxon>Elateroidea</taxon>
        <taxon>Lampyridae</taxon>
        <taxon>Lampyrinae</taxon>
        <taxon>Pyrocoelia</taxon>
    </lineage>
</organism>
<dbReference type="EMBL" id="JAVRBK010000002">
    <property type="protein sequence ID" value="KAK5648832.1"/>
    <property type="molecule type" value="Genomic_DNA"/>
</dbReference>
<accession>A0AAN7ZNC0</accession>
<feature type="coiled-coil region" evidence="2">
    <location>
        <begin position="226"/>
        <end position="276"/>
    </location>
</feature>
<evidence type="ECO:0000313" key="3">
    <source>
        <dbReference type="EMBL" id="KAK5648832.1"/>
    </source>
</evidence>
<evidence type="ECO:0000256" key="1">
    <source>
        <dbReference type="ARBA" id="ARBA00023054"/>
    </source>
</evidence>
<dbReference type="InterPro" id="IPR039902">
    <property type="entry name" value="CCDC148/CCDC112"/>
</dbReference>
<reference evidence="3 4" key="1">
    <citation type="journal article" date="2024" name="Insects">
        <title>An Improved Chromosome-Level Genome Assembly of the Firefly Pyrocoelia pectoralis.</title>
        <authorList>
            <person name="Fu X."/>
            <person name="Meyer-Rochow V.B."/>
            <person name="Ballantyne L."/>
            <person name="Zhu X."/>
        </authorList>
    </citation>
    <scope>NUCLEOTIDE SEQUENCE [LARGE SCALE GENOMIC DNA]</scope>
    <source>
        <strain evidence="3">XCY_ONT2</strain>
    </source>
</reference>
<keyword evidence="1 2" id="KW-0175">Coiled coil</keyword>
<evidence type="ECO:0000313" key="4">
    <source>
        <dbReference type="Proteomes" id="UP001329430"/>
    </source>
</evidence>
<protein>
    <recommendedName>
        <fullName evidence="5">Coiled-coil domain-containing protein 112</fullName>
    </recommendedName>
</protein>
<dbReference type="PANTHER" id="PTHR21549">
    <property type="entry name" value="MUTATED IN BLADDER CANCER 1"/>
    <property type="match status" value="1"/>
</dbReference>
<feature type="coiled-coil region" evidence="2">
    <location>
        <begin position="1"/>
        <end position="46"/>
    </location>
</feature>
<proteinExistence type="predicted"/>
<dbReference type="AlphaFoldDB" id="A0AAN7ZNC0"/>
<gene>
    <name evidence="3" type="ORF">RI129_003724</name>
</gene>
<dbReference type="PANTHER" id="PTHR21549:SF0">
    <property type="entry name" value="COILED-COIL DOMAIN-CONTAINING PROTEIN 112"/>
    <property type="match status" value="1"/>
</dbReference>
<evidence type="ECO:0000256" key="2">
    <source>
        <dbReference type="SAM" id="Coils"/>
    </source>
</evidence>
<evidence type="ECO:0008006" key="5">
    <source>
        <dbReference type="Google" id="ProtNLM"/>
    </source>
</evidence>
<sequence length="355" mass="42453">MTEIQEDIKSLKNLSQTALNQLQKEEDSYKEELESFQDKLERWENRPSYSASKPQFKHATICTQANICKEAQEFMDFVAATGGHENGWSADDHSLFLKVKSKTKDPRRVAEIIHMLLPDVSEEAVVAHEEWYEKYLYLKEKQKDAIKHWRINKVNTKQYSSAVNQTKPENYPVRNVSSGCVAKDEVQQKIYAWKRERLLKTEYENEQKRQEHAKQKEFEEIRKQKQEELRLQVQNWRLSKSKAEREELNKKQLEEMKEQKERAHKANKLIKQYQSQDEIFIQNKLQIINSQKKVPEILKKNRESYPRDPSRLLKPTQQWIMRTHGETKENNNIPNLLNLREIQKLGLPEWRKCIY</sequence>
<comment type="caution">
    <text evidence="3">The sequence shown here is derived from an EMBL/GenBank/DDBJ whole genome shotgun (WGS) entry which is preliminary data.</text>
</comment>
<name>A0AAN7ZNC0_9COLE</name>
<dbReference type="Proteomes" id="UP001329430">
    <property type="component" value="Chromosome 2"/>
</dbReference>
<keyword evidence="4" id="KW-1185">Reference proteome</keyword>